<dbReference type="Gene3D" id="3.90.550.10">
    <property type="entry name" value="Spore Coat Polysaccharide Biosynthesis Protein SpsA, Chain A"/>
    <property type="match status" value="1"/>
</dbReference>
<dbReference type="OrthoDB" id="3734530at2"/>
<feature type="transmembrane region" description="Helical" evidence="2">
    <location>
        <begin position="624"/>
        <end position="647"/>
    </location>
</feature>
<proteinExistence type="predicted"/>
<feature type="transmembrane region" description="Helical" evidence="2">
    <location>
        <begin position="411"/>
        <end position="431"/>
    </location>
</feature>
<keyword evidence="4" id="KW-1185">Reference proteome</keyword>
<feature type="transmembrane region" description="Helical" evidence="2">
    <location>
        <begin position="552"/>
        <end position="571"/>
    </location>
</feature>
<feature type="transmembrane region" description="Helical" evidence="2">
    <location>
        <begin position="469"/>
        <end position="486"/>
    </location>
</feature>
<dbReference type="SUPFAM" id="SSF53448">
    <property type="entry name" value="Nucleotide-diphospho-sugar transferases"/>
    <property type="match status" value="1"/>
</dbReference>
<feature type="region of interest" description="Disordered" evidence="1">
    <location>
        <begin position="930"/>
        <end position="955"/>
    </location>
</feature>
<dbReference type="AlphaFoldDB" id="A0A1H1R2Y5"/>
<dbReference type="InterPro" id="IPR029044">
    <property type="entry name" value="Nucleotide-diphossugar_trans"/>
</dbReference>
<feature type="transmembrane region" description="Helical" evidence="2">
    <location>
        <begin position="437"/>
        <end position="457"/>
    </location>
</feature>
<keyword evidence="2" id="KW-0472">Membrane</keyword>
<feature type="transmembrane region" description="Helical" evidence="2">
    <location>
        <begin position="251"/>
        <end position="272"/>
    </location>
</feature>
<feature type="transmembrane region" description="Helical" evidence="2">
    <location>
        <begin position="717"/>
        <end position="741"/>
    </location>
</feature>
<feature type="transmembrane region" description="Helical" evidence="2">
    <location>
        <begin position="693"/>
        <end position="710"/>
    </location>
</feature>
<feature type="compositionally biased region" description="Low complexity" evidence="1">
    <location>
        <begin position="930"/>
        <end position="946"/>
    </location>
</feature>
<dbReference type="STRING" id="412690.SAMN04489834_1213"/>
<name>A0A1H1R2Y5_9MICO</name>
<keyword evidence="3" id="KW-0808">Transferase</keyword>
<keyword evidence="2" id="KW-0812">Transmembrane</keyword>
<feature type="transmembrane region" description="Helical" evidence="2">
    <location>
        <begin position="654"/>
        <end position="673"/>
    </location>
</feature>
<organism evidence="3 4">
    <name type="scientific">Microterricola viridarii</name>
    <dbReference type="NCBI Taxonomy" id="412690"/>
    <lineage>
        <taxon>Bacteria</taxon>
        <taxon>Bacillati</taxon>
        <taxon>Actinomycetota</taxon>
        <taxon>Actinomycetes</taxon>
        <taxon>Micrococcales</taxon>
        <taxon>Microbacteriaceae</taxon>
        <taxon>Microterricola</taxon>
    </lineage>
</organism>
<dbReference type="GO" id="GO:0016740">
    <property type="term" value="F:transferase activity"/>
    <property type="evidence" value="ECO:0007669"/>
    <property type="project" value="UniProtKB-KW"/>
</dbReference>
<feature type="transmembrane region" description="Helical" evidence="2">
    <location>
        <begin position="353"/>
        <end position="375"/>
    </location>
</feature>
<evidence type="ECO:0000313" key="4">
    <source>
        <dbReference type="Proteomes" id="UP000181956"/>
    </source>
</evidence>
<protein>
    <submittedName>
        <fullName evidence="3">Glycosyltransferase, GT2 family</fullName>
    </submittedName>
</protein>
<dbReference type="PANTHER" id="PTHR43685">
    <property type="entry name" value="GLYCOSYLTRANSFERASE"/>
    <property type="match status" value="1"/>
</dbReference>
<evidence type="ECO:0000313" key="3">
    <source>
        <dbReference type="EMBL" id="SDS29339.1"/>
    </source>
</evidence>
<evidence type="ECO:0000256" key="1">
    <source>
        <dbReference type="SAM" id="MobiDB-lite"/>
    </source>
</evidence>
<evidence type="ECO:0000256" key="2">
    <source>
        <dbReference type="SAM" id="Phobius"/>
    </source>
</evidence>
<dbReference type="InterPro" id="IPR050834">
    <property type="entry name" value="Glycosyltransf_2"/>
</dbReference>
<dbReference type="PANTHER" id="PTHR43685:SF3">
    <property type="entry name" value="SLR2126 PROTEIN"/>
    <property type="match status" value="1"/>
</dbReference>
<dbReference type="Proteomes" id="UP000181956">
    <property type="component" value="Chromosome I"/>
</dbReference>
<reference evidence="4" key="1">
    <citation type="submission" date="2016-10" db="EMBL/GenBank/DDBJ databases">
        <authorList>
            <person name="Varghese N."/>
            <person name="Submissions S."/>
        </authorList>
    </citation>
    <scope>NUCLEOTIDE SEQUENCE [LARGE SCALE GENOMIC DNA]</scope>
    <source>
        <strain evidence="4">DSM 21772</strain>
    </source>
</reference>
<keyword evidence="2" id="KW-1133">Transmembrane helix</keyword>
<feature type="transmembrane region" description="Helical" evidence="2">
    <location>
        <begin position="492"/>
        <end position="509"/>
    </location>
</feature>
<feature type="transmembrane region" description="Helical" evidence="2">
    <location>
        <begin position="903"/>
        <end position="924"/>
    </location>
</feature>
<sequence>MSPRVTAILIARNGAQHLDRTLAALAAQTRRPDTVIMVDCGGTDATAQLLTAAAPTQLIAAEPELSFGDAVALAVRLIPEPSADDELLWLLGQDTAPEPGALAALVNALEVAPSVAVAGPKLMDWERADYIREFGETMTRYGRTVTVVGAELDQAQHDDLSDVLAVGSAGMLVRHHVWQRLGGFDPALPVVDNALDFCVRTRLSGHRVSLVPAARVAVAGDGITGADSSQEGSAVRKRVRLRRQAQLHRRLVYAPAAALLPHWLSLVPLAFLRAFLRLMRKEPGSIGAEFGAAFGAAFSGRRVPAARRRLRRTRTLGWGAIASLRMPGAEVRRRKALLREQHRTLARGSRSELAFLSTGGGWTLIGAGVAGVALLAPLLGASALVGGGLLPVNSPAALWQNIGYGWRDIGTGFVGAADPFAAVLAVLGSLTFWSPSALLLCLYFAALPLAALGAWLAAARLSGRGSLRALAAVLWMLAPTFLSAIADGRPAPMIAHILLPWLFFAAAAAGRSWSASAASALLFAAIVACVPSLAPALLVLWVIAVAVSGRSIMRFIGIPIPAVVLVAPLLLQQAVAGNWWGLLADPGVPLAGAGASSWQLLLGFPNGGFGGWGALFATLGLPEASAALLAPILLAPLVVLAVLALFLRGSRLALFGLLTALLGYATAVAALQISVSMLGEQSVPIWPGGGLSLYWAGLIGAAVIGLNALGRAAAAPALVAGVALFALALPLAGSLALGAAAPQPAAVHSGDQRILPAFVTAEAQADPRAGTLVLVPQPNGAVLAQLQRGAGTRLDDQSTLFATDTTLSAEEQGLAELAGNLSSRSGFDARPGMDALGIHFVLLEPGADSAAARDTARRAASSLDGNAVLVPVGQTDFGALWRYQGDAGAATDGGAIPPDAGGWFGSVVLWSQLAVFGFVLLLSIPTGAGRDAPRGRTAPAAAPAVARESEQDDER</sequence>
<accession>A0A1H1R2Y5</accession>
<dbReference type="Pfam" id="PF13641">
    <property type="entry name" value="Glyco_tranf_2_3"/>
    <property type="match status" value="1"/>
</dbReference>
<feature type="transmembrane region" description="Helical" evidence="2">
    <location>
        <begin position="521"/>
        <end position="546"/>
    </location>
</feature>
<gene>
    <name evidence="3" type="ORF">SAMN04489834_1213</name>
</gene>
<dbReference type="RefSeq" id="WP_083363241.1">
    <property type="nucleotide sequence ID" value="NZ_LT629742.1"/>
</dbReference>
<dbReference type="EMBL" id="LT629742">
    <property type="protein sequence ID" value="SDS29339.1"/>
    <property type="molecule type" value="Genomic_DNA"/>
</dbReference>